<comment type="caution">
    <text evidence="2">The sequence shown here is derived from an EMBL/GenBank/DDBJ whole genome shotgun (WGS) entry which is preliminary data.</text>
</comment>
<keyword evidence="3" id="KW-1185">Reference proteome</keyword>
<name>A0ABN3K1X2_9ACTN</name>
<proteinExistence type="predicted"/>
<dbReference type="EMBL" id="BAAASZ010000024">
    <property type="protein sequence ID" value="GAA2447144.1"/>
    <property type="molecule type" value="Genomic_DNA"/>
</dbReference>
<feature type="signal peptide" evidence="1">
    <location>
        <begin position="1"/>
        <end position="28"/>
    </location>
</feature>
<protein>
    <submittedName>
        <fullName evidence="2">Uncharacterized protein</fullName>
    </submittedName>
</protein>
<accession>A0ABN3K1X2</accession>
<reference evidence="2 3" key="1">
    <citation type="journal article" date="2019" name="Int. J. Syst. Evol. Microbiol.">
        <title>The Global Catalogue of Microorganisms (GCM) 10K type strain sequencing project: providing services to taxonomists for standard genome sequencing and annotation.</title>
        <authorList>
            <consortium name="The Broad Institute Genomics Platform"/>
            <consortium name="The Broad Institute Genome Sequencing Center for Infectious Disease"/>
            <person name="Wu L."/>
            <person name="Ma J."/>
        </authorList>
    </citation>
    <scope>NUCLEOTIDE SEQUENCE [LARGE SCALE GENOMIC DNA]</scope>
    <source>
        <strain evidence="2 3">JCM 6305</strain>
    </source>
</reference>
<organism evidence="2 3">
    <name type="scientific">Streptomyces macrosporus</name>
    <dbReference type="NCBI Taxonomy" id="44032"/>
    <lineage>
        <taxon>Bacteria</taxon>
        <taxon>Bacillati</taxon>
        <taxon>Actinomycetota</taxon>
        <taxon>Actinomycetes</taxon>
        <taxon>Kitasatosporales</taxon>
        <taxon>Streptomycetaceae</taxon>
        <taxon>Streptomyces</taxon>
    </lineage>
</organism>
<evidence type="ECO:0000256" key="1">
    <source>
        <dbReference type="SAM" id="SignalP"/>
    </source>
</evidence>
<evidence type="ECO:0000313" key="3">
    <source>
        <dbReference type="Proteomes" id="UP001501638"/>
    </source>
</evidence>
<sequence length="444" mass="46611">MPARRHRLVLAVLGSLGMVLASTGPASAGVPDERPCTTVASSTMPDWTWTSATTVERQLTMAGGDAHDRADPLMGSIRPRIDPAAYADGETGERLLRPIGPLGHLGPLGPWGPLGRYGPVGEAGEHWEAQLDHMRQHPFLASLLDTWGVLAEPVLGEDGPLGPAGPVDRQAYCEDLAAINEVSGQLQAGGVYGPLGPVGPLGVYGPLGPLGPRGPLGALLDPDDGRYFDNGELLTEVEGAAPWGGGEKRTYELVEMYPAGRARAAGVDLDTSFTAADVMAPGRSLDYPMTSSQEQFVTVTVVPDGGFADLTCMVNAYGVNPCAVYPALSVYPNGAAVDTEDVLIRDVFGFPAPWKTPREITDLYTLELLDGSGDVVARSRSTRYVDWIQIKVPAGAELTARVTMESAWDDGAIGSRYRLVVTGSTDWIASAGSSGAHQVGPGGL</sequence>
<feature type="chain" id="PRO_5046575766" evidence="1">
    <location>
        <begin position="29"/>
        <end position="444"/>
    </location>
</feature>
<evidence type="ECO:0000313" key="2">
    <source>
        <dbReference type="EMBL" id="GAA2447144.1"/>
    </source>
</evidence>
<gene>
    <name evidence="2" type="ORF">GCM10010405_33170</name>
</gene>
<dbReference type="Proteomes" id="UP001501638">
    <property type="component" value="Unassembled WGS sequence"/>
</dbReference>
<dbReference type="RefSeq" id="WP_344323576.1">
    <property type="nucleotide sequence ID" value="NZ_BAAASZ010000024.1"/>
</dbReference>
<keyword evidence="1" id="KW-0732">Signal</keyword>